<protein>
    <submittedName>
        <fullName evidence="5">RNA-metabolising metallo-beta-lactamase</fullName>
    </submittedName>
</protein>
<name>M0BM67_9EURY</name>
<dbReference type="Pfam" id="PF00753">
    <property type="entry name" value="Lactamase_B"/>
    <property type="match status" value="1"/>
</dbReference>
<evidence type="ECO:0000313" key="5">
    <source>
        <dbReference type="EMBL" id="ELZ11976.1"/>
    </source>
</evidence>
<dbReference type="GO" id="GO:0016787">
    <property type="term" value="F:hydrolase activity"/>
    <property type="evidence" value="ECO:0007669"/>
    <property type="project" value="UniProtKB-KW"/>
</dbReference>
<dbReference type="InterPro" id="IPR022712">
    <property type="entry name" value="Beta_Casp"/>
</dbReference>
<feature type="domain" description="Metallo-beta-lactamase" evidence="3">
    <location>
        <begin position="13"/>
        <end position="239"/>
    </location>
</feature>
<evidence type="ECO:0000259" key="3">
    <source>
        <dbReference type="SMART" id="SM00849"/>
    </source>
</evidence>
<dbReference type="PANTHER" id="PTHR11203">
    <property type="entry name" value="CLEAVAGE AND POLYADENYLATION SPECIFICITY FACTOR FAMILY MEMBER"/>
    <property type="match status" value="1"/>
</dbReference>
<keyword evidence="6" id="KW-1185">Reference proteome</keyword>
<feature type="region of interest" description="Disordered" evidence="2">
    <location>
        <begin position="299"/>
        <end position="321"/>
    </location>
</feature>
<dbReference type="OrthoDB" id="40950at2157"/>
<evidence type="ECO:0000256" key="1">
    <source>
        <dbReference type="ARBA" id="ARBA00022801"/>
    </source>
</evidence>
<comment type="caution">
    <text evidence="5">The sequence shown here is derived from an EMBL/GenBank/DDBJ whole genome shotgun (WGS) entry which is preliminary data.</text>
</comment>
<dbReference type="SMART" id="SM00849">
    <property type="entry name" value="Lactamase_B"/>
    <property type="match status" value="1"/>
</dbReference>
<feature type="region of interest" description="Disordered" evidence="2">
    <location>
        <begin position="151"/>
        <end position="171"/>
    </location>
</feature>
<dbReference type="InterPro" id="IPR011108">
    <property type="entry name" value="RMMBL"/>
</dbReference>
<dbReference type="InterPro" id="IPR001279">
    <property type="entry name" value="Metallo-B-lactamas"/>
</dbReference>
<dbReference type="Pfam" id="PF10996">
    <property type="entry name" value="Beta-Casp"/>
    <property type="match status" value="1"/>
</dbReference>
<dbReference type="AlphaFoldDB" id="M0BM67"/>
<accession>M0BM67</accession>
<dbReference type="Gene3D" id="3.60.15.10">
    <property type="entry name" value="Ribonuclease Z/Hydroxyacylglutathione hydrolase-like"/>
    <property type="match status" value="1"/>
</dbReference>
<gene>
    <name evidence="5" type="ORF">C479_06007</name>
</gene>
<evidence type="ECO:0000256" key="2">
    <source>
        <dbReference type="SAM" id="MobiDB-lite"/>
    </source>
</evidence>
<feature type="domain" description="Beta-Casp" evidence="4">
    <location>
        <begin position="244"/>
        <end position="373"/>
    </location>
</feature>
<dbReference type="Gene3D" id="3.40.50.10890">
    <property type="match status" value="1"/>
</dbReference>
<dbReference type="RefSeq" id="WP_007699341.1">
    <property type="nucleotide sequence ID" value="NZ_AOIQ01000010.1"/>
</dbReference>
<dbReference type="SUPFAM" id="SSF56281">
    <property type="entry name" value="Metallo-hydrolase/oxidoreductase"/>
    <property type="match status" value="1"/>
</dbReference>
<evidence type="ECO:0000313" key="6">
    <source>
        <dbReference type="Proteomes" id="UP000011560"/>
    </source>
</evidence>
<proteinExistence type="predicted"/>
<dbReference type="PATRIC" id="fig|1227490.4.peg.1218"/>
<dbReference type="STRING" id="1227490.C479_06007"/>
<reference evidence="5 6" key="1">
    <citation type="journal article" date="2014" name="PLoS Genet.">
        <title>Phylogenetically driven sequencing of extremely halophilic archaea reveals strategies for static and dynamic osmo-response.</title>
        <authorList>
            <person name="Becker E.A."/>
            <person name="Seitzer P.M."/>
            <person name="Tritt A."/>
            <person name="Larsen D."/>
            <person name="Krusor M."/>
            <person name="Yao A.I."/>
            <person name="Wu D."/>
            <person name="Madern D."/>
            <person name="Eisen J.A."/>
            <person name="Darling A.E."/>
            <person name="Facciotti M.T."/>
        </authorList>
    </citation>
    <scope>NUCLEOTIDE SEQUENCE [LARGE SCALE GENOMIC DNA]</scope>
    <source>
        <strain evidence="5 6">JCM 14624</strain>
    </source>
</reference>
<dbReference type="EMBL" id="AOIQ01000010">
    <property type="protein sequence ID" value="ELZ11976.1"/>
    <property type="molecule type" value="Genomic_DNA"/>
</dbReference>
<dbReference type="InterPro" id="IPR050698">
    <property type="entry name" value="MBL"/>
</dbReference>
<dbReference type="CDD" id="cd16295">
    <property type="entry name" value="TTHA0252-CPSF-like_MBL-fold"/>
    <property type="match status" value="1"/>
</dbReference>
<organism evidence="5 6">
    <name type="scientific">Halovivax asiaticus JCM 14624</name>
    <dbReference type="NCBI Taxonomy" id="1227490"/>
    <lineage>
        <taxon>Archaea</taxon>
        <taxon>Methanobacteriati</taxon>
        <taxon>Methanobacteriota</taxon>
        <taxon>Stenosarchaea group</taxon>
        <taxon>Halobacteria</taxon>
        <taxon>Halobacteriales</taxon>
        <taxon>Natrialbaceae</taxon>
        <taxon>Halovivax</taxon>
    </lineage>
</organism>
<keyword evidence="1" id="KW-0378">Hydrolase</keyword>
<dbReference type="SMART" id="SM01027">
    <property type="entry name" value="Beta-Casp"/>
    <property type="match status" value="1"/>
</dbReference>
<dbReference type="Proteomes" id="UP000011560">
    <property type="component" value="Unassembled WGS sequence"/>
</dbReference>
<dbReference type="GO" id="GO:0004521">
    <property type="term" value="F:RNA endonuclease activity"/>
    <property type="evidence" value="ECO:0007669"/>
    <property type="project" value="TreeGrafter"/>
</dbReference>
<sequence length="451" mass="48872">MEVEFLGGAREIGRSAILVDDRLLLDYGMDSGDPPQFPIRDPDPDAVVVSHGHLDHVGSLPSLLSGDARPPVHWTPPTRDLALLLARDTLNLHGGTYDCPFTEAEIARLTQVSETHGYREPFPVLGGTDAGGYDVTFYDAGHVPGSAHVLVSEGRSPSSNRTQSDDDDGETRLLYSGDFNTEDQQLLAGSTARPDADAVIVESTYADTTRPPRADIEAAFVERLRTTLWEGGTVVVPAFAIGRTQEVLAICAEHDIDCYADGMGTRVADLLGRERNRDFLRDPDVLRRATANARFVDGRDGQRKSGALAGRARRGASRGQRTRIAAQNTVIVTTSGMLHGGPAMTYVPEIRDHPVNTIAFTGYQVESTPGRELLDTGRAEIDGRLMPISAQAEHYDFSAHADRNGLLDFLDAYDDAEILVNHGDRCEHFAAALREDGYAARAPELGSVTTV</sequence>
<dbReference type="InterPro" id="IPR036866">
    <property type="entry name" value="RibonucZ/Hydroxyglut_hydro"/>
</dbReference>
<dbReference type="PANTHER" id="PTHR11203:SF52">
    <property type="entry name" value="MRNA 3-END PROCESSING FACTOR"/>
    <property type="match status" value="1"/>
</dbReference>
<dbReference type="Pfam" id="PF07521">
    <property type="entry name" value="RMMBL"/>
    <property type="match status" value="1"/>
</dbReference>
<evidence type="ECO:0000259" key="4">
    <source>
        <dbReference type="SMART" id="SM01027"/>
    </source>
</evidence>